<reference evidence="1" key="1">
    <citation type="submission" date="2021-03" db="EMBL/GenBank/DDBJ databases">
        <authorList>
            <consortium name="DOE Joint Genome Institute"/>
            <person name="Ahrendt S."/>
            <person name="Looney B.P."/>
            <person name="Miyauchi S."/>
            <person name="Morin E."/>
            <person name="Drula E."/>
            <person name="Courty P.E."/>
            <person name="Chicoki N."/>
            <person name="Fauchery L."/>
            <person name="Kohler A."/>
            <person name="Kuo A."/>
            <person name="Labutti K."/>
            <person name="Pangilinan J."/>
            <person name="Lipzen A."/>
            <person name="Riley R."/>
            <person name="Andreopoulos W."/>
            <person name="He G."/>
            <person name="Johnson J."/>
            <person name="Barry K.W."/>
            <person name="Grigoriev I.V."/>
            <person name="Nagy L."/>
            <person name="Hibbett D."/>
            <person name="Henrissat B."/>
            <person name="Matheny P.B."/>
            <person name="Labbe J."/>
            <person name="Martin F."/>
        </authorList>
    </citation>
    <scope>NUCLEOTIDE SEQUENCE</scope>
    <source>
        <strain evidence="1">HHB10654</strain>
    </source>
</reference>
<name>A0ACB8SQ63_9AGAM</name>
<gene>
    <name evidence="1" type="ORF">BV25DRAFT_1919405</name>
</gene>
<accession>A0ACB8SQ63</accession>
<organism evidence="1 2">
    <name type="scientific">Artomyces pyxidatus</name>
    <dbReference type="NCBI Taxonomy" id="48021"/>
    <lineage>
        <taxon>Eukaryota</taxon>
        <taxon>Fungi</taxon>
        <taxon>Dikarya</taxon>
        <taxon>Basidiomycota</taxon>
        <taxon>Agaricomycotina</taxon>
        <taxon>Agaricomycetes</taxon>
        <taxon>Russulales</taxon>
        <taxon>Auriscalpiaceae</taxon>
        <taxon>Artomyces</taxon>
    </lineage>
</organism>
<evidence type="ECO:0000313" key="2">
    <source>
        <dbReference type="Proteomes" id="UP000814140"/>
    </source>
</evidence>
<proteinExistence type="predicted"/>
<evidence type="ECO:0000313" key="1">
    <source>
        <dbReference type="EMBL" id="KAI0058352.1"/>
    </source>
</evidence>
<dbReference type="EMBL" id="MU277236">
    <property type="protein sequence ID" value="KAI0058352.1"/>
    <property type="molecule type" value="Genomic_DNA"/>
</dbReference>
<sequence>MISGLFGSTPFVAVVGSIFVLFVTVFAPSWWSSVHRLPLPAGAEWIWGHEKTVFMNQAGHAFRKWINEVGLTFRIKAAFGAPDILVIADPVGIAHILQKKIYDYPHSSVSRPRIARLLGKGLGWVEGEGEHKRMRRLVNPSLSAENIKAMSPLVAEAAMTVIESLTQFVRDEGGRVEVNAIEWTGKAALNVIGRVAFLHDFEGGNSEEARQILQTKKEGASLVAQYASFSTLMLLRRFPLLNYVPLRAIQGQAVTKTTIQSGVAHEMIKRNQGLVSLDEKDLLSRLLSAAGPDAVSTSELYAQISTFIIAGFDSSNLTLGFVLWELARQPHIQEKLREEVTSLAREPTYEDIQSRLPYLEAVMKEAFRLYPGLPYMERTAATMDTIPLGTPVRLSNGKVVHEVDVKPGQTVIFPAIAIQRLNSVWGDGDTFRPERWLEELPSKDKLCSGWSNLLTFGDGPRNCIGWRLAVFQAKLILSALITRFRFEDTGMEMTLRVASSLQPWMRKSADEPALRQVPIIFHLL</sequence>
<reference evidence="1" key="2">
    <citation type="journal article" date="2022" name="New Phytol.">
        <title>Evolutionary transition to the ectomycorrhizal habit in the genomes of a hyperdiverse lineage of mushroom-forming fungi.</title>
        <authorList>
            <person name="Looney B."/>
            <person name="Miyauchi S."/>
            <person name="Morin E."/>
            <person name="Drula E."/>
            <person name="Courty P.E."/>
            <person name="Kohler A."/>
            <person name="Kuo A."/>
            <person name="LaButti K."/>
            <person name="Pangilinan J."/>
            <person name="Lipzen A."/>
            <person name="Riley R."/>
            <person name="Andreopoulos W."/>
            <person name="He G."/>
            <person name="Johnson J."/>
            <person name="Nolan M."/>
            <person name="Tritt A."/>
            <person name="Barry K.W."/>
            <person name="Grigoriev I.V."/>
            <person name="Nagy L.G."/>
            <person name="Hibbett D."/>
            <person name="Henrissat B."/>
            <person name="Matheny P.B."/>
            <person name="Labbe J."/>
            <person name="Martin F.M."/>
        </authorList>
    </citation>
    <scope>NUCLEOTIDE SEQUENCE</scope>
    <source>
        <strain evidence="1">HHB10654</strain>
    </source>
</reference>
<protein>
    <submittedName>
        <fullName evidence="1">Cytochrome P450</fullName>
    </submittedName>
</protein>
<keyword evidence="2" id="KW-1185">Reference proteome</keyword>
<dbReference type="Proteomes" id="UP000814140">
    <property type="component" value="Unassembled WGS sequence"/>
</dbReference>
<comment type="caution">
    <text evidence="1">The sequence shown here is derived from an EMBL/GenBank/DDBJ whole genome shotgun (WGS) entry which is preliminary data.</text>
</comment>